<dbReference type="InterPro" id="IPR025533">
    <property type="entry name" value="DUF4419"/>
</dbReference>
<proteinExistence type="predicted"/>
<dbReference type="OrthoDB" id="9978173at2759"/>
<evidence type="ECO:0000313" key="1">
    <source>
        <dbReference type="EMBL" id="KYR02169.1"/>
    </source>
</evidence>
<dbReference type="Proteomes" id="UP000076078">
    <property type="component" value="Unassembled WGS sequence"/>
</dbReference>
<evidence type="ECO:0000313" key="2">
    <source>
        <dbReference type="Proteomes" id="UP000076078"/>
    </source>
</evidence>
<dbReference type="AlphaFoldDB" id="A0A152A7G1"/>
<name>A0A152A7G1_TIELA</name>
<dbReference type="PANTHER" id="PTHR31252">
    <property type="entry name" value="DUF4419 DOMAIN-CONTAINING PROTEIN"/>
    <property type="match status" value="1"/>
</dbReference>
<dbReference type="InParanoid" id="A0A152A7G1"/>
<dbReference type="OMA" id="IVPELRW"/>
<accession>A0A152A7G1</accession>
<dbReference type="EMBL" id="LODT01000004">
    <property type="protein sequence ID" value="KYR02169.1"/>
    <property type="molecule type" value="Genomic_DNA"/>
</dbReference>
<dbReference type="Pfam" id="PF14388">
    <property type="entry name" value="DUF4419"/>
    <property type="match status" value="1"/>
</dbReference>
<reference evidence="1 2" key="1">
    <citation type="submission" date="2015-12" db="EMBL/GenBank/DDBJ databases">
        <title>Dictyostelia acquired genes for synthesis and detection of signals that induce cell-type specialization by lateral gene transfer from prokaryotes.</title>
        <authorList>
            <person name="Gloeckner G."/>
            <person name="Schaap P."/>
        </authorList>
    </citation>
    <scope>NUCLEOTIDE SEQUENCE [LARGE SCALE GENOMIC DNA]</scope>
    <source>
        <strain evidence="1 2">TK</strain>
    </source>
</reference>
<gene>
    <name evidence="1" type="ORF">DLAC_00982</name>
</gene>
<dbReference type="PANTHER" id="PTHR31252:SF11">
    <property type="entry name" value="DUF4419 DOMAIN-CONTAINING PROTEIN"/>
    <property type="match status" value="1"/>
</dbReference>
<sequence length="344" mass="38892">MSTFQINYDEKEINNSKLSPFSVNGLLKEKSSPEILQSSPGLDKSYLLGTNSFVNSVTLAYNEHHHLIIKPDDIWIAIISQFSIYVNLNAEKLRDKFVSFQGKKELEVTCSGSLRDAPYDVLTILMSTEIAKTIKDASVKDWVIPNFSTTTPTDKIVGSIALMSSLQKYFDYKFRLFCGIPRVTLLGTLDDWKSIKTRAERLSEFDSGDGLMTKWLVMLIPVLTQFIESVGGNVNVGWWNKICHYIGGGSGPTWLSGWITVFTVFDDQSKWLGDTKSKQTFKTIETTEWLFIDTQDIPAGYLSVPVVVDDNGTKYKTKLYAGHMSTNIQQTSIQPRLDWFLKIE</sequence>
<organism evidence="1 2">
    <name type="scientific">Tieghemostelium lacteum</name>
    <name type="common">Slime mold</name>
    <name type="synonym">Dictyostelium lacteum</name>
    <dbReference type="NCBI Taxonomy" id="361077"/>
    <lineage>
        <taxon>Eukaryota</taxon>
        <taxon>Amoebozoa</taxon>
        <taxon>Evosea</taxon>
        <taxon>Eumycetozoa</taxon>
        <taxon>Dictyostelia</taxon>
        <taxon>Dictyosteliales</taxon>
        <taxon>Raperosteliaceae</taxon>
        <taxon>Tieghemostelium</taxon>
    </lineage>
</organism>
<keyword evidence="2" id="KW-1185">Reference proteome</keyword>
<dbReference type="FunCoup" id="A0A152A7G1">
    <property type="interactions" value="2"/>
</dbReference>
<comment type="caution">
    <text evidence="1">The sequence shown here is derived from an EMBL/GenBank/DDBJ whole genome shotgun (WGS) entry which is preliminary data.</text>
</comment>
<dbReference type="STRING" id="361077.A0A152A7G1"/>
<protein>
    <submittedName>
        <fullName evidence="1">Uncharacterized protein</fullName>
    </submittedName>
</protein>